<accession>A0A7C4AS83</accession>
<evidence type="ECO:0000313" key="2">
    <source>
        <dbReference type="EMBL" id="HGH61107.1"/>
    </source>
</evidence>
<reference evidence="2" key="1">
    <citation type="journal article" date="2020" name="mSystems">
        <title>Genome- and Community-Level Interaction Insights into Carbon Utilization and Element Cycling Functions of Hydrothermarchaeota in Hydrothermal Sediment.</title>
        <authorList>
            <person name="Zhou Z."/>
            <person name="Liu Y."/>
            <person name="Xu W."/>
            <person name="Pan J."/>
            <person name="Luo Z.H."/>
            <person name="Li M."/>
        </authorList>
    </citation>
    <scope>NUCLEOTIDE SEQUENCE [LARGE SCALE GENOMIC DNA]</scope>
    <source>
        <strain evidence="2">SpSt-769</strain>
    </source>
</reference>
<evidence type="ECO:0000256" key="1">
    <source>
        <dbReference type="SAM" id="MobiDB-lite"/>
    </source>
</evidence>
<dbReference type="AlphaFoldDB" id="A0A7C4AS83"/>
<feature type="region of interest" description="Disordered" evidence="1">
    <location>
        <begin position="1"/>
        <end position="20"/>
    </location>
</feature>
<proteinExistence type="predicted"/>
<sequence>MQETGAHGGGGQAGGGAILKSAGLGGRNLHTIMEHGGGPTILRGYCRIGRQGPHMGGGGGPPTCGGDGGL</sequence>
<name>A0A7C4AS83_9BACT</name>
<gene>
    <name evidence="2" type="ORF">ENV54_07410</name>
</gene>
<feature type="compositionally biased region" description="Gly residues" evidence="1">
    <location>
        <begin position="1"/>
        <end position="17"/>
    </location>
</feature>
<organism evidence="2">
    <name type="scientific">Desulfomonile tiedjei</name>
    <dbReference type="NCBI Taxonomy" id="2358"/>
    <lineage>
        <taxon>Bacteria</taxon>
        <taxon>Pseudomonadati</taxon>
        <taxon>Thermodesulfobacteriota</taxon>
        <taxon>Desulfomonilia</taxon>
        <taxon>Desulfomonilales</taxon>
        <taxon>Desulfomonilaceae</taxon>
        <taxon>Desulfomonile</taxon>
    </lineage>
</organism>
<dbReference type="EMBL" id="DTGT01000234">
    <property type="protein sequence ID" value="HGH61107.1"/>
    <property type="molecule type" value="Genomic_DNA"/>
</dbReference>
<protein>
    <submittedName>
        <fullName evidence="2">Uncharacterized protein</fullName>
    </submittedName>
</protein>
<comment type="caution">
    <text evidence="2">The sequence shown here is derived from an EMBL/GenBank/DDBJ whole genome shotgun (WGS) entry which is preliminary data.</text>
</comment>